<keyword evidence="7" id="KW-1185">Reference proteome</keyword>
<dbReference type="EMBL" id="JXBL01000001">
    <property type="protein sequence ID" value="KIE42484.1"/>
    <property type="molecule type" value="Genomic_DNA"/>
</dbReference>
<feature type="domain" description="DUF1232" evidence="5">
    <location>
        <begin position="49"/>
        <end position="83"/>
    </location>
</feature>
<sequence length="106" mass="12407">MLNDNYRGYRKHFTESAFWRKISKVNATIREKAMLLYLLFKDPSTPFWVKMMIVSVLGYLICPIDAVPDYLPVVGYVDDLAAILSLLVSVERFITEEMRQKARQRT</sequence>
<dbReference type="InterPro" id="IPR016983">
    <property type="entry name" value="UCP031804"/>
</dbReference>
<evidence type="ECO:0000259" key="5">
    <source>
        <dbReference type="Pfam" id="PF06803"/>
    </source>
</evidence>
<gene>
    <name evidence="6" type="ORF">SE37_07485</name>
</gene>
<evidence type="ECO:0000256" key="4">
    <source>
        <dbReference type="ARBA" id="ARBA00023136"/>
    </source>
</evidence>
<accession>A0A0C1TNU4</accession>
<dbReference type="Pfam" id="PF06803">
    <property type="entry name" value="DUF1232"/>
    <property type="match status" value="1"/>
</dbReference>
<organism evidence="6 7">
    <name type="scientific">Geobacter soli</name>
    <dbReference type="NCBI Taxonomy" id="1510391"/>
    <lineage>
        <taxon>Bacteria</taxon>
        <taxon>Pseudomonadati</taxon>
        <taxon>Thermodesulfobacteriota</taxon>
        <taxon>Desulfuromonadia</taxon>
        <taxon>Geobacterales</taxon>
        <taxon>Geobacteraceae</taxon>
        <taxon>Geobacter</taxon>
    </lineage>
</organism>
<evidence type="ECO:0000256" key="2">
    <source>
        <dbReference type="ARBA" id="ARBA00022692"/>
    </source>
</evidence>
<name>A0A0C1TNU4_9BACT</name>
<comment type="subcellular location">
    <subcellularLocation>
        <location evidence="1">Endomembrane system</location>
        <topology evidence="1">Multi-pass membrane protein</topology>
    </subcellularLocation>
</comment>
<keyword evidence="4" id="KW-0472">Membrane</keyword>
<keyword evidence="2" id="KW-0812">Transmembrane</keyword>
<dbReference type="AlphaFoldDB" id="A0A0C1TNU4"/>
<dbReference type="InterPro" id="IPR010652">
    <property type="entry name" value="DUF1232"/>
</dbReference>
<dbReference type="RefSeq" id="WP_039645096.1">
    <property type="nucleotide sequence ID" value="NZ_JXBL01000001.1"/>
</dbReference>
<evidence type="ECO:0000313" key="7">
    <source>
        <dbReference type="Proteomes" id="UP000031433"/>
    </source>
</evidence>
<evidence type="ECO:0000256" key="1">
    <source>
        <dbReference type="ARBA" id="ARBA00004127"/>
    </source>
</evidence>
<protein>
    <recommendedName>
        <fullName evidence="5">DUF1232 domain-containing protein</fullName>
    </recommendedName>
</protein>
<dbReference type="Proteomes" id="UP000031433">
    <property type="component" value="Unassembled WGS sequence"/>
</dbReference>
<comment type="caution">
    <text evidence="6">The sequence shown here is derived from an EMBL/GenBank/DDBJ whole genome shotgun (WGS) entry which is preliminary data.</text>
</comment>
<dbReference type="PIRSF" id="PIRSF031804">
    <property type="entry name" value="UCP031804"/>
    <property type="match status" value="1"/>
</dbReference>
<keyword evidence="3" id="KW-1133">Transmembrane helix</keyword>
<reference evidence="6 7" key="1">
    <citation type="submission" date="2015-01" db="EMBL/GenBank/DDBJ databases">
        <title>Genome sequence of the anaerobic bacterium Geobacter soli GSS01, a dissimilatory Fe(III) reducer from soil.</title>
        <authorList>
            <person name="Yang G."/>
            <person name="Zhou S."/>
        </authorList>
    </citation>
    <scope>NUCLEOTIDE SEQUENCE [LARGE SCALE GENOMIC DNA]</scope>
    <source>
        <strain evidence="6 7">GSS01</strain>
    </source>
</reference>
<evidence type="ECO:0000313" key="6">
    <source>
        <dbReference type="EMBL" id="KIE42484.1"/>
    </source>
</evidence>
<proteinExistence type="predicted"/>
<evidence type="ECO:0000256" key="3">
    <source>
        <dbReference type="ARBA" id="ARBA00022989"/>
    </source>
</evidence>
<dbReference type="GO" id="GO:0012505">
    <property type="term" value="C:endomembrane system"/>
    <property type="evidence" value="ECO:0007669"/>
    <property type="project" value="UniProtKB-SubCell"/>
</dbReference>